<sequence>MRIILLDAGFSPVIENLNIQITENGIYTVVGAPKSGKTTLLNGISGLIPASSGVILVGNFSPNWTVYHNLISFWRGSEYFYPKMTGFEHLKLLAKSQKRSLQTVFDASNDLKMINYIDRPVKVYPPGIQTRFDLALSSVEDKPLVLLDEPFTDIDEDSRVIACSFLSKMAQNRTIIITANQPVDAVDPTKIITLP</sequence>
<protein>
    <recommendedName>
        <fullName evidence="3">ABC transporter domain-containing protein</fullName>
    </recommendedName>
</protein>
<dbReference type="GO" id="GO:0005524">
    <property type="term" value="F:ATP binding"/>
    <property type="evidence" value="ECO:0007669"/>
    <property type="project" value="UniProtKB-KW"/>
</dbReference>
<evidence type="ECO:0000256" key="2">
    <source>
        <dbReference type="ARBA" id="ARBA00022840"/>
    </source>
</evidence>
<gene>
    <name evidence="4" type="ORF">XA3_03380</name>
</gene>
<evidence type="ECO:0000313" key="5">
    <source>
        <dbReference type="Proteomes" id="UP001321861"/>
    </source>
</evidence>
<keyword evidence="1" id="KW-0547">Nucleotide-binding</keyword>
<dbReference type="Proteomes" id="UP001321861">
    <property type="component" value="Chromosome"/>
</dbReference>
<feature type="domain" description="ABC transporter" evidence="3">
    <location>
        <begin position="15"/>
        <end position="151"/>
    </location>
</feature>
<evidence type="ECO:0000256" key="1">
    <source>
        <dbReference type="ARBA" id="ARBA00022741"/>
    </source>
</evidence>
<keyword evidence="5" id="KW-1185">Reference proteome</keyword>
<dbReference type="Pfam" id="PF00005">
    <property type="entry name" value="ABC_tran"/>
    <property type="match status" value="1"/>
</dbReference>
<dbReference type="PANTHER" id="PTHR43158:SF7">
    <property type="entry name" value="ABC TRANSPORTER, ATP-BINDING PROTEIN"/>
    <property type="match status" value="1"/>
</dbReference>
<accession>A0AAU9DLZ0</accession>
<dbReference type="Gene3D" id="3.40.50.300">
    <property type="entry name" value="P-loop containing nucleotide triphosphate hydrolases"/>
    <property type="match status" value="1"/>
</dbReference>
<keyword evidence="2" id="KW-0067">ATP-binding</keyword>
<evidence type="ECO:0000313" key="4">
    <source>
        <dbReference type="EMBL" id="BDR57897.1"/>
    </source>
</evidence>
<dbReference type="AlphaFoldDB" id="A0AAU9DLZ0"/>
<evidence type="ECO:0000259" key="3">
    <source>
        <dbReference type="Pfam" id="PF00005"/>
    </source>
</evidence>
<dbReference type="KEGG" id="xap:XA3_03380"/>
<dbReference type="EMBL" id="AP026802">
    <property type="protein sequence ID" value="BDR57897.1"/>
    <property type="molecule type" value="Genomic_DNA"/>
</dbReference>
<organism evidence="4 5">
    <name type="scientific">Xylocopilactobacillus apicola</name>
    <dbReference type="NCBI Taxonomy" id="2932184"/>
    <lineage>
        <taxon>Bacteria</taxon>
        <taxon>Bacillati</taxon>
        <taxon>Bacillota</taxon>
        <taxon>Bacilli</taxon>
        <taxon>Lactobacillales</taxon>
        <taxon>Lactobacillaceae</taxon>
        <taxon>Xylocopilactobacillus</taxon>
    </lineage>
</organism>
<dbReference type="InterPro" id="IPR027417">
    <property type="entry name" value="P-loop_NTPase"/>
</dbReference>
<dbReference type="InterPro" id="IPR003439">
    <property type="entry name" value="ABC_transporter-like_ATP-bd"/>
</dbReference>
<name>A0AAU9DLZ0_9LACO</name>
<proteinExistence type="predicted"/>
<dbReference type="SUPFAM" id="SSF52540">
    <property type="entry name" value="P-loop containing nucleoside triphosphate hydrolases"/>
    <property type="match status" value="1"/>
</dbReference>
<reference evidence="4 5" key="1">
    <citation type="journal article" date="2023" name="Microbiol. Spectr.">
        <title>Symbiosis of Carpenter Bees with Uncharacterized Lactic Acid Bacteria Showing NAD Auxotrophy.</title>
        <authorList>
            <person name="Kawasaki S."/>
            <person name="Ozawa K."/>
            <person name="Mori T."/>
            <person name="Yamamoto A."/>
            <person name="Ito M."/>
            <person name="Ohkuma M."/>
            <person name="Sakamoto M."/>
            <person name="Matsutani M."/>
        </authorList>
    </citation>
    <scope>NUCLEOTIDE SEQUENCE [LARGE SCALE GENOMIC DNA]</scope>
    <source>
        <strain evidence="4 5">XA3</strain>
    </source>
</reference>
<dbReference type="PANTHER" id="PTHR43158">
    <property type="entry name" value="SKFA PEPTIDE EXPORT ATP-BINDING PROTEIN SKFE"/>
    <property type="match status" value="1"/>
</dbReference>
<dbReference type="GO" id="GO:0016887">
    <property type="term" value="F:ATP hydrolysis activity"/>
    <property type="evidence" value="ECO:0007669"/>
    <property type="project" value="InterPro"/>
</dbReference>
<dbReference type="RefSeq" id="WP_317635830.1">
    <property type="nucleotide sequence ID" value="NZ_AP026802.1"/>
</dbReference>